<dbReference type="Proteomes" id="UP000199690">
    <property type="component" value="Unassembled WGS sequence"/>
</dbReference>
<evidence type="ECO:0000313" key="7">
    <source>
        <dbReference type="Proteomes" id="UP000199690"/>
    </source>
</evidence>
<reference evidence="5" key="1">
    <citation type="submission" date="2016-10" db="EMBL/GenBank/DDBJ databases">
        <authorList>
            <person name="de Groot N.N."/>
        </authorList>
    </citation>
    <scope>NUCLEOTIDE SEQUENCE [LARGE SCALE GENOMIC DNA]</scope>
    <source>
        <strain evidence="5">ATCC 20501</strain>
    </source>
</reference>
<dbReference type="PANTHER" id="PTHR37165:SF1">
    <property type="entry name" value="TYPE 1 ENCAPSULIN SHELL PROTEIN"/>
    <property type="match status" value="1"/>
</dbReference>
<evidence type="ECO:0000256" key="1">
    <source>
        <dbReference type="ARBA" id="ARBA00033738"/>
    </source>
</evidence>
<proteinExistence type="inferred from homology"/>
<evidence type="ECO:0000256" key="3">
    <source>
        <dbReference type="ARBA" id="ARBA00033787"/>
    </source>
</evidence>
<gene>
    <name evidence="5" type="ORF">SAMN02982929_01960</name>
    <name evidence="6" type="ORF">SAMN05216506_10921</name>
</gene>
<dbReference type="Pfam" id="PF04454">
    <property type="entry name" value="Linocin_M18"/>
    <property type="match status" value="1"/>
</dbReference>
<dbReference type="PIRSF" id="PIRSF019254">
    <property type="entry name" value="CFP29"/>
    <property type="match status" value="1"/>
</dbReference>
<organism evidence="5 8">
    <name type="scientific">Saccharopolyspora kobensis</name>
    <dbReference type="NCBI Taxonomy" id="146035"/>
    <lineage>
        <taxon>Bacteria</taxon>
        <taxon>Bacillati</taxon>
        <taxon>Actinomycetota</taxon>
        <taxon>Actinomycetes</taxon>
        <taxon>Pseudonocardiales</taxon>
        <taxon>Pseudonocardiaceae</taxon>
        <taxon>Saccharopolyspora</taxon>
    </lineage>
</organism>
<dbReference type="EMBL" id="FOME01000009">
    <property type="protein sequence ID" value="SFE12939.1"/>
    <property type="molecule type" value="Genomic_DNA"/>
</dbReference>
<evidence type="ECO:0000313" key="8">
    <source>
        <dbReference type="Proteomes" id="UP000236729"/>
    </source>
</evidence>
<dbReference type="InterPro" id="IPR007544">
    <property type="entry name" value="ENCAP"/>
</dbReference>
<dbReference type="GO" id="GO:0140737">
    <property type="term" value="C:encapsulin nanocompartment"/>
    <property type="evidence" value="ECO:0007669"/>
    <property type="project" value="UniProtKB-SubCell"/>
</dbReference>
<dbReference type="Gene3D" id="3.30.2320.10">
    <property type="entry name" value="hypothetical protein PF0899 domain"/>
    <property type="match status" value="1"/>
</dbReference>
<protein>
    <recommendedName>
        <fullName evidence="4">Type 1 encapsulin shell protein</fullName>
    </recommendedName>
</protein>
<evidence type="ECO:0000256" key="4">
    <source>
        <dbReference type="ARBA" id="ARBA00050023"/>
    </source>
</evidence>
<evidence type="ECO:0000256" key="2">
    <source>
        <dbReference type="ARBA" id="ARBA00033743"/>
    </source>
</evidence>
<dbReference type="NCBIfam" id="NF041155">
    <property type="entry name" value="encap_f1"/>
    <property type="match status" value="1"/>
</dbReference>
<reference evidence="7 8" key="2">
    <citation type="submission" date="2016-10" db="EMBL/GenBank/DDBJ databases">
        <authorList>
            <person name="Varghese N."/>
            <person name="Submissions S."/>
        </authorList>
    </citation>
    <scope>NUCLEOTIDE SEQUENCE [LARGE SCALE GENOMIC DNA]</scope>
    <source>
        <strain evidence="8">ATCC 20501</strain>
        <strain evidence="6 7">CGMCC 4.3529</strain>
    </source>
</reference>
<evidence type="ECO:0000313" key="6">
    <source>
        <dbReference type="EMBL" id="SFE12939.1"/>
    </source>
</evidence>
<comment type="subcellular location">
    <subcellularLocation>
        <location evidence="1">Encapsulin nanocompartment</location>
    </subcellularLocation>
</comment>
<dbReference type="RefSeq" id="WP_093355370.1">
    <property type="nucleotide sequence ID" value="NZ_FNVB01000003.1"/>
</dbReference>
<accession>A0A1I1Y0K1</accession>
<name>A0A1H5ZS82_9PSEU</name>
<dbReference type="InterPro" id="IPR051429">
    <property type="entry name" value="Encapsulin_nc"/>
</dbReference>
<dbReference type="Gene3D" id="3.30.2400.30">
    <property type="match status" value="1"/>
</dbReference>
<comment type="similarity">
    <text evidence="2">Belongs to the encapsulin family. Family 1 subfamily.</text>
</comment>
<keyword evidence="7" id="KW-1185">Reference proteome</keyword>
<dbReference type="AlphaFoldDB" id="A0A1H5ZS82"/>
<evidence type="ECO:0000313" key="5">
    <source>
        <dbReference type="EMBL" id="SEG39030.1"/>
    </source>
</evidence>
<dbReference type="Proteomes" id="UP000236729">
    <property type="component" value="Unassembled WGS sequence"/>
</dbReference>
<accession>A0A1H5ZS82</accession>
<sequence>MNNLHRELAPISAAAWQDLESQVRDAFTLNAGARRVVDVPEPRGPELAAVGTGHLGETGTAAAGVQVRVRRASPVAELRMPFRVTREAVDSVERGAQDADWSPAVAAAQQMAMAEDSAVFDGLAAAASDGLRSGSSHEAIALPEDVSAIPEAVAQARSALVASGVGGPCALLLSPAAHTAVSGSVIGGRLAIEELSRVVGGDVLRSPALDGGLLVSTRGGDSELVLGRDLSIGYLGHDATSIELYLEESFAFQLHTPEAAVELAPAGS</sequence>
<keyword evidence="3" id="KW-1284">Encapsulin nanocompartment</keyword>
<dbReference type="EMBL" id="FNVB01000003">
    <property type="protein sequence ID" value="SEG39030.1"/>
    <property type="molecule type" value="Genomic_DNA"/>
</dbReference>
<dbReference type="PANTHER" id="PTHR37165">
    <property type="entry name" value="PEPTIDASE U56 FAMILY"/>
    <property type="match status" value="1"/>
</dbReference>